<proteinExistence type="inferred from homology"/>
<evidence type="ECO:0000256" key="1">
    <source>
        <dbReference type="ARBA" id="ARBA00004319"/>
    </source>
</evidence>
<evidence type="ECO:0000256" key="4">
    <source>
        <dbReference type="ARBA" id="ARBA00022448"/>
    </source>
</evidence>
<gene>
    <name evidence="11" type="ORF">J437_LFUL007442</name>
</gene>
<evidence type="ECO:0000256" key="3">
    <source>
        <dbReference type="ARBA" id="ARBA00015352"/>
    </source>
</evidence>
<dbReference type="Proteomes" id="UP000792457">
    <property type="component" value="Unassembled WGS sequence"/>
</dbReference>
<dbReference type="PANTHER" id="PTHR19316">
    <property type="entry name" value="PROTEIN FOLDING REGULATOR"/>
    <property type="match status" value="1"/>
</dbReference>
<dbReference type="Gene3D" id="1.25.10.10">
    <property type="entry name" value="Leucine-rich Repeat Variant"/>
    <property type="match status" value="1"/>
</dbReference>
<keyword evidence="4" id="KW-0813">Transport</keyword>
<keyword evidence="5 10" id="KW-0732">Signal</keyword>
<keyword evidence="12" id="KW-1185">Reference proteome</keyword>
<dbReference type="InterPro" id="IPR011989">
    <property type="entry name" value="ARM-like"/>
</dbReference>
<keyword evidence="8" id="KW-0811">Translocation</keyword>
<comment type="caution">
    <text evidence="11">The sequence shown here is derived from an EMBL/GenBank/DDBJ whole genome shotgun (WGS) entry which is preliminary data.</text>
</comment>
<dbReference type="EMBL" id="KZ308568">
    <property type="protein sequence ID" value="KAG8231668.1"/>
    <property type="molecule type" value="Genomic_DNA"/>
</dbReference>
<evidence type="ECO:0000313" key="12">
    <source>
        <dbReference type="Proteomes" id="UP000792457"/>
    </source>
</evidence>
<protein>
    <recommendedName>
        <fullName evidence="3">Nucleotide exchange factor SIL1</fullName>
    </recommendedName>
</protein>
<keyword evidence="6" id="KW-0256">Endoplasmic reticulum</keyword>
<organism evidence="11 12">
    <name type="scientific">Ladona fulva</name>
    <name type="common">Scarce chaser dragonfly</name>
    <name type="synonym">Libellula fulva</name>
    <dbReference type="NCBI Taxonomy" id="123851"/>
    <lineage>
        <taxon>Eukaryota</taxon>
        <taxon>Metazoa</taxon>
        <taxon>Ecdysozoa</taxon>
        <taxon>Arthropoda</taxon>
        <taxon>Hexapoda</taxon>
        <taxon>Insecta</taxon>
        <taxon>Pterygota</taxon>
        <taxon>Palaeoptera</taxon>
        <taxon>Odonata</taxon>
        <taxon>Epiprocta</taxon>
        <taxon>Anisoptera</taxon>
        <taxon>Libelluloidea</taxon>
        <taxon>Libellulidae</taxon>
        <taxon>Ladona</taxon>
    </lineage>
</organism>
<dbReference type="GO" id="GO:0000774">
    <property type="term" value="F:adenyl-nucleotide exchange factor activity"/>
    <property type="evidence" value="ECO:0007669"/>
    <property type="project" value="TreeGrafter"/>
</dbReference>
<comment type="similarity">
    <text evidence="2">Belongs to the SIL1 family.</text>
</comment>
<dbReference type="OrthoDB" id="448649at2759"/>
<evidence type="ECO:0000256" key="10">
    <source>
        <dbReference type="SAM" id="SignalP"/>
    </source>
</evidence>
<dbReference type="InterPro" id="IPR016024">
    <property type="entry name" value="ARM-type_fold"/>
</dbReference>
<evidence type="ECO:0000256" key="7">
    <source>
        <dbReference type="ARBA" id="ARBA00022927"/>
    </source>
</evidence>
<dbReference type="GO" id="GO:0015031">
    <property type="term" value="P:protein transport"/>
    <property type="evidence" value="ECO:0007669"/>
    <property type="project" value="UniProtKB-KW"/>
</dbReference>
<reference evidence="11" key="1">
    <citation type="submission" date="2013-04" db="EMBL/GenBank/DDBJ databases">
        <authorList>
            <person name="Qu J."/>
            <person name="Murali S.C."/>
            <person name="Bandaranaike D."/>
            <person name="Bellair M."/>
            <person name="Blankenburg K."/>
            <person name="Chao H."/>
            <person name="Dinh H."/>
            <person name="Doddapaneni H."/>
            <person name="Downs B."/>
            <person name="Dugan-Rocha S."/>
            <person name="Elkadiri S."/>
            <person name="Gnanaolivu R.D."/>
            <person name="Hernandez B."/>
            <person name="Javaid M."/>
            <person name="Jayaseelan J.C."/>
            <person name="Lee S."/>
            <person name="Li M."/>
            <person name="Ming W."/>
            <person name="Munidasa M."/>
            <person name="Muniz J."/>
            <person name="Nguyen L."/>
            <person name="Ongeri F."/>
            <person name="Osuji N."/>
            <person name="Pu L.-L."/>
            <person name="Puazo M."/>
            <person name="Qu C."/>
            <person name="Quiroz J."/>
            <person name="Raj R."/>
            <person name="Weissenberger G."/>
            <person name="Xin Y."/>
            <person name="Zou X."/>
            <person name="Han Y."/>
            <person name="Richards S."/>
            <person name="Worley K."/>
            <person name="Muzny D."/>
            <person name="Gibbs R."/>
        </authorList>
    </citation>
    <scope>NUCLEOTIDE SEQUENCE</scope>
    <source>
        <strain evidence="11">Sampled in the wild</strain>
    </source>
</reference>
<keyword evidence="7" id="KW-0653">Protein transport</keyword>
<dbReference type="PANTHER" id="PTHR19316:SF35">
    <property type="entry name" value="NUCLEOTIDE EXCHANGE FACTOR SIL1"/>
    <property type="match status" value="1"/>
</dbReference>
<dbReference type="SUPFAM" id="SSF48371">
    <property type="entry name" value="ARM repeat"/>
    <property type="match status" value="1"/>
</dbReference>
<name>A0A8K0KC50_LADFU</name>
<evidence type="ECO:0000256" key="6">
    <source>
        <dbReference type="ARBA" id="ARBA00022824"/>
    </source>
</evidence>
<sequence length="445" mass="49868">MHKIIVIVFLLVHFKSDVYGESHVRDGHNIFEEDEESNTPFIPTKEWQKVKRGQAIPAGIHSRLNLKTGEVEAKLLDEDDGKRTAVTKISEKDSSTFKENPGEKDLNVLTKEHLKNVLSKFSDEIEIEDEDTEVVKQKFRSYEELKKEFDELKMSIKTDSEFTEELLARLKGASDPEEIVAILTDLEYLLHQTDNAVNFAKDGGLSSVVLPAINSSNMQVAIAALRLLGSASQSNPKVQIAALEAGAVEKVLHLLKNPELSSTALFALSCIIRRFPLAQKTFVQHGGLSVLASLFDESYRKGVIVAEDLSVKMRAKVKAVSLLYDLMLEQEQADEEALKQYKLIGLKEQIYSNEWCDLFPSLLTALDDHDAAEKGAEAMLAVWDTCQTQFLNAASVVLEAEKHYLDLSRKETEEDSEEVTDGYFTSLAQLLSKLTTRMKISKDEL</sequence>
<evidence type="ECO:0000256" key="5">
    <source>
        <dbReference type="ARBA" id="ARBA00022729"/>
    </source>
</evidence>
<dbReference type="InterPro" id="IPR050693">
    <property type="entry name" value="Hsp70_NEF-Inhibitors"/>
</dbReference>
<evidence type="ECO:0000256" key="8">
    <source>
        <dbReference type="ARBA" id="ARBA00023010"/>
    </source>
</evidence>
<comment type="subcellular location">
    <subcellularLocation>
        <location evidence="1">Endoplasmic reticulum lumen</location>
    </subcellularLocation>
</comment>
<feature type="signal peptide" evidence="10">
    <location>
        <begin position="1"/>
        <end position="20"/>
    </location>
</feature>
<keyword evidence="9" id="KW-0325">Glycoprotein</keyword>
<evidence type="ECO:0000256" key="9">
    <source>
        <dbReference type="ARBA" id="ARBA00023180"/>
    </source>
</evidence>
<accession>A0A8K0KC50</accession>
<evidence type="ECO:0000256" key="2">
    <source>
        <dbReference type="ARBA" id="ARBA00010588"/>
    </source>
</evidence>
<dbReference type="GO" id="GO:0005788">
    <property type="term" value="C:endoplasmic reticulum lumen"/>
    <property type="evidence" value="ECO:0007669"/>
    <property type="project" value="UniProtKB-SubCell"/>
</dbReference>
<dbReference type="AlphaFoldDB" id="A0A8K0KC50"/>
<evidence type="ECO:0000313" key="11">
    <source>
        <dbReference type="EMBL" id="KAG8231668.1"/>
    </source>
</evidence>
<reference evidence="11" key="2">
    <citation type="submission" date="2017-10" db="EMBL/GenBank/DDBJ databases">
        <title>Ladona fulva Genome sequencing and assembly.</title>
        <authorList>
            <person name="Murali S."/>
            <person name="Richards S."/>
            <person name="Bandaranaike D."/>
            <person name="Bellair M."/>
            <person name="Blankenburg K."/>
            <person name="Chao H."/>
            <person name="Dinh H."/>
            <person name="Doddapaneni H."/>
            <person name="Dugan-Rocha S."/>
            <person name="Elkadiri S."/>
            <person name="Gnanaolivu R."/>
            <person name="Hernandez B."/>
            <person name="Skinner E."/>
            <person name="Javaid M."/>
            <person name="Lee S."/>
            <person name="Li M."/>
            <person name="Ming W."/>
            <person name="Munidasa M."/>
            <person name="Muniz J."/>
            <person name="Nguyen L."/>
            <person name="Hughes D."/>
            <person name="Osuji N."/>
            <person name="Pu L.-L."/>
            <person name="Puazo M."/>
            <person name="Qu C."/>
            <person name="Quiroz J."/>
            <person name="Raj R."/>
            <person name="Weissenberger G."/>
            <person name="Xin Y."/>
            <person name="Zou X."/>
            <person name="Han Y."/>
            <person name="Worley K."/>
            <person name="Muzny D."/>
            <person name="Gibbs R."/>
        </authorList>
    </citation>
    <scope>NUCLEOTIDE SEQUENCE</scope>
    <source>
        <strain evidence="11">Sampled in the wild</strain>
    </source>
</reference>
<feature type="chain" id="PRO_5035429469" description="Nucleotide exchange factor SIL1" evidence="10">
    <location>
        <begin position="21"/>
        <end position="445"/>
    </location>
</feature>